<sequence>MDKLTIFFCLLYVSKGYATLCYVCNSDEFPEGCADHIDMKTKPIIQQIQDCKGSCFVGAMADKTNEAHLRKCSNELTGCDKKESGFICQCSTDYCNQNILMCHQQSNCSQELFPIF</sequence>
<dbReference type="AlphaFoldDB" id="A0A8B6CAH2"/>
<dbReference type="OrthoDB" id="10270314at2759"/>
<protein>
    <recommendedName>
        <fullName evidence="4">Protein quiver</fullName>
    </recommendedName>
</protein>
<evidence type="ECO:0000313" key="2">
    <source>
        <dbReference type="EMBL" id="VDI01838.1"/>
    </source>
</evidence>
<feature type="chain" id="PRO_5032630292" description="Protein quiver" evidence="1">
    <location>
        <begin position="19"/>
        <end position="116"/>
    </location>
</feature>
<organism evidence="2 3">
    <name type="scientific">Mytilus galloprovincialis</name>
    <name type="common">Mediterranean mussel</name>
    <dbReference type="NCBI Taxonomy" id="29158"/>
    <lineage>
        <taxon>Eukaryota</taxon>
        <taxon>Metazoa</taxon>
        <taxon>Spiralia</taxon>
        <taxon>Lophotrochozoa</taxon>
        <taxon>Mollusca</taxon>
        <taxon>Bivalvia</taxon>
        <taxon>Autobranchia</taxon>
        <taxon>Pteriomorphia</taxon>
        <taxon>Mytilida</taxon>
        <taxon>Mytiloidea</taxon>
        <taxon>Mytilidae</taxon>
        <taxon>Mytilinae</taxon>
        <taxon>Mytilus</taxon>
    </lineage>
</organism>
<gene>
    <name evidence="2" type="ORF">MGAL_10B041143</name>
</gene>
<proteinExistence type="predicted"/>
<name>A0A8B6CAH2_MYTGA</name>
<keyword evidence="1" id="KW-0732">Signal</keyword>
<accession>A0A8B6CAH2</accession>
<dbReference type="EMBL" id="UYJE01001396">
    <property type="protein sequence ID" value="VDI01838.1"/>
    <property type="molecule type" value="Genomic_DNA"/>
</dbReference>
<dbReference type="Proteomes" id="UP000596742">
    <property type="component" value="Unassembled WGS sequence"/>
</dbReference>
<reference evidence="2" key="1">
    <citation type="submission" date="2018-11" db="EMBL/GenBank/DDBJ databases">
        <authorList>
            <person name="Alioto T."/>
            <person name="Alioto T."/>
        </authorList>
    </citation>
    <scope>NUCLEOTIDE SEQUENCE</scope>
</reference>
<evidence type="ECO:0000256" key="1">
    <source>
        <dbReference type="SAM" id="SignalP"/>
    </source>
</evidence>
<feature type="signal peptide" evidence="1">
    <location>
        <begin position="1"/>
        <end position="18"/>
    </location>
</feature>
<keyword evidence="3" id="KW-1185">Reference proteome</keyword>
<evidence type="ECO:0000313" key="3">
    <source>
        <dbReference type="Proteomes" id="UP000596742"/>
    </source>
</evidence>
<evidence type="ECO:0008006" key="4">
    <source>
        <dbReference type="Google" id="ProtNLM"/>
    </source>
</evidence>
<comment type="caution">
    <text evidence="2">The sequence shown here is derived from an EMBL/GenBank/DDBJ whole genome shotgun (WGS) entry which is preliminary data.</text>
</comment>